<accession>A0A448XNQ0</accession>
<gene>
    <name evidence="2" type="ORF">PXEA_LOCUS34624</name>
</gene>
<organism evidence="2 3">
    <name type="scientific">Protopolystoma xenopodis</name>
    <dbReference type="NCBI Taxonomy" id="117903"/>
    <lineage>
        <taxon>Eukaryota</taxon>
        <taxon>Metazoa</taxon>
        <taxon>Spiralia</taxon>
        <taxon>Lophotrochozoa</taxon>
        <taxon>Platyhelminthes</taxon>
        <taxon>Monogenea</taxon>
        <taxon>Polyopisthocotylea</taxon>
        <taxon>Polystomatidea</taxon>
        <taxon>Polystomatidae</taxon>
        <taxon>Protopolystoma</taxon>
    </lineage>
</organism>
<keyword evidence="3" id="KW-1185">Reference proteome</keyword>
<evidence type="ECO:0000313" key="3">
    <source>
        <dbReference type="Proteomes" id="UP000784294"/>
    </source>
</evidence>
<feature type="compositionally biased region" description="Polar residues" evidence="1">
    <location>
        <begin position="142"/>
        <end position="151"/>
    </location>
</feature>
<reference evidence="2" key="1">
    <citation type="submission" date="2018-11" db="EMBL/GenBank/DDBJ databases">
        <authorList>
            <consortium name="Pathogen Informatics"/>
        </authorList>
    </citation>
    <scope>NUCLEOTIDE SEQUENCE</scope>
</reference>
<dbReference type="EMBL" id="CAAALY010268282">
    <property type="protein sequence ID" value="VEL41184.1"/>
    <property type="molecule type" value="Genomic_DNA"/>
</dbReference>
<sequence length="305" mass="33739">MIAELKPLPQFTRRCQRSKQGQFIELVTYGRAMTLKRINVAMMPGHTISHSRLLLASVEAGSQLGRDMSQEESPSFAPTQLDESKGTRLLTDRQQPSNQLRRPRLLMERRPVSERNLATESAQRAARATSWQGRRPQHRQPESSASRSSLLPCQISRDADSSARRLTRRSVRIARPFYPGLLAEESNATATPADESGAPSFFLQPSPQADQPIGCPNTRVTDALDDGIFLQTHQLLSPLVRQRSVSTIKTPAVTSVNIDRPKTVPPKLSRRIRGGIEGSDGAYSSSLYGHSLAQNKGGCHARLNR</sequence>
<dbReference type="Proteomes" id="UP000784294">
    <property type="component" value="Unassembled WGS sequence"/>
</dbReference>
<protein>
    <submittedName>
        <fullName evidence="2">Uncharacterized protein</fullName>
    </submittedName>
</protein>
<name>A0A448XNQ0_9PLAT</name>
<dbReference type="AlphaFoldDB" id="A0A448XNQ0"/>
<comment type="caution">
    <text evidence="2">The sequence shown here is derived from an EMBL/GenBank/DDBJ whole genome shotgun (WGS) entry which is preliminary data.</text>
</comment>
<proteinExistence type="predicted"/>
<evidence type="ECO:0000313" key="2">
    <source>
        <dbReference type="EMBL" id="VEL41184.1"/>
    </source>
</evidence>
<feature type="region of interest" description="Disordered" evidence="1">
    <location>
        <begin position="65"/>
        <end position="167"/>
    </location>
</feature>
<evidence type="ECO:0000256" key="1">
    <source>
        <dbReference type="SAM" id="MobiDB-lite"/>
    </source>
</evidence>